<evidence type="ECO:0000313" key="1">
    <source>
        <dbReference type="EMBL" id="ALM02582.1"/>
    </source>
</evidence>
<dbReference type="GeneID" id="26523161"/>
<organism evidence="1 2">
    <name type="scientific">Klebsiella phage vB_KpnM_KB57</name>
    <dbReference type="NCBI Taxonomy" id="1719140"/>
    <lineage>
        <taxon>Viruses</taxon>
        <taxon>Duplodnaviria</taxon>
        <taxon>Heunggongvirae</taxon>
        <taxon>Uroviricota</taxon>
        <taxon>Caudoviricetes</taxon>
        <taxon>Vequintavirinae</taxon>
        <taxon>Mydovirus</taxon>
        <taxon>Mydovirus KB57</taxon>
    </lineage>
</organism>
<evidence type="ECO:0000313" key="2">
    <source>
        <dbReference type="Proteomes" id="UP000203990"/>
    </source>
</evidence>
<reference evidence="1 2" key="1">
    <citation type="submission" date="2015-10" db="EMBL/GenBank/DDBJ databases">
        <title>Complete genome sequence of Klebsiella pneumoniae bacteriophage vB_KpnM_KB57.</title>
        <authorList>
            <person name="Volozhantsev N.V."/>
            <person name="Popova A.V."/>
            <person name="Krasilnikova V.M."/>
            <person name="Bogun A.G."/>
        </authorList>
    </citation>
    <scope>NUCLEOTIDE SEQUENCE [LARGE SCALE GENOMIC DNA]</scope>
</reference>
<dbReference type="Proteomes" id="UP000203990">
    <property type="component" value="Segment"/>
</dbReference>
<gene>
    <name evidence="1" type="ORF">KB57_195</name>
</gene>
<dbReference type="OrthoDB" id="27630at10239"/>
<dbReference type="EMBL" id="KT934943">
    <property type="protein sequence ID" value="ALM02582.1"/>
    <property type="molecule type" value="Genomic_DNA"/>
</dbReference>
<dbReference type="KEGG" id="vg:26523161"/>
<name>A0A0S1S1P6_9CAUD</name>
<accession>A0A0S1S1P6</accession>
<protein>
    <submittedName>
        <fullName evidence="1">Uncharacterized protein</fullName>
    </submittedName>
</protein>
<sequence length="86" mass="9753">MEKHNFKHVISVNVAVLGGVRNDNAFYSKYIGNSCYNYWGKCLPEVKRMLSFGNVGRKLLAEDITRDLNVGYDLAKKILSDIEKAL</sequence>
<proteinExistence type="predicted"/>
<keyword evidence="2" id="KW-1185">Reference proteome</keyword>
<dbReference type="RefSeq" id="YP_009187808.1">
    <property type="nucleotide sequence ID" value="NC_028659.1"/>
</dbReference>